<dbReference type="GO" id="GO:0003677">
    <property type="term" value="F:DNA binding"/>
    <property type="evidence" value="ECO:0007669"/>
    <property type="project" value="InterPro"/>
</dbReference>
<dbReference type="SMART" id="SM00470">
    <property type="entry name" value="ParB"/>
    <property type="match status" value="1"/>
</dbReference>
<evidence type="ECO:0000256" key="4">
    <source>
        <dbReference type="RuleBase" id="RU362026"/>
    </source>
</evidence>
<proteinExistence type="inferred from homology"/>
<comment type="caution">
    <text evidence="6">The sequence shown here is derived from an EMBL/GenBank/DDBJ whole genome shotgun (WGS) entry which is preliminary data.</text>
</comment>
<dbReference type="GO" id="GO:0032259">
    <property type="term" value="P:methylation"/>
    <property type="evidence" value="ECO:0007669"/>
    <property type="project" value="UniProtKB-KW"/>
</dbReference>
<dbReference type="InterPro" id="IPR003115">
    <property type="entry name" value="ParB_N"/>
</dbReference>
<dbReference type="PRINTS" id="PR00508">
    <property type="entry name" value="S21N4MTFRASE"/>
</dbReference>
<evidence type="ECO:0000256" key="1">
    <source>
        <dbReference type="ARBA" id="ARBA00022603"/>
    </source>
</evidence>
<dbReference type="Gene3D" id="3.90.1530.10">
    <property type="entry name" value="Conserved hypothetical protein from pyrococcus furiosus pfu- 392566-001, ParB domain"/>
    <property type="match status" value="1"/>
</dbReference>
<dbReference type="InterPro" id="IPR002941">
    <property type="entry name" value="DNA_methylase_N4/N6"/>
</dbReference>
<protein>
    <recommendedName>
        <fullName evidence="4">Methyltransferase</fullName>
        <ecNumber evidence="4">2.1.1.-</ecNumber>
    </recommendedName>
</protein>
<comment type="similarity">
    <text evidence="4">Belongs to the N(4)/N(6)-methyltransferase family.</text>
</comment>
<dbReference type="OrthoDB" id="7806498at2"/>
<dbReference type="InterPro" id="IPR015840">
    <property type="entry name" value="DNA_MeTrfase_ParB"/>
</dbReference>
<sequence length="442" mass="48109">MVEMLPPASLKAAKRNARVHNKAQEEAVANSVLHFGVIKPVVIDEQNRIVAGHVVWQAAKKLGLKRIPVIRVSHLSETELRAYALADNQLATKSAWDIEILSLELGELELALPELGLDLSITGFEPAEIDAVFDTVAEIAADPADEVLEPIEGPAVSRAGAVFALGNHRLLVGDARDDAAFAQLMDGEVAEMGIHDPPYNVRIQGNVGGRGRIKRREFMCASGKMTSPQFEGFLTDTLRQCAYHSIDGAIHYVFIDWRHVAELTAAGAVAFDELKNMCVWVKSTPGMGSFYRSEHELVFVFKHGQAPHLNNFGLGSGGRNRSNVWRYAGVNTFRAGRMDELKMHPTVKPVAMIADAMRDCSRRGSIVLDAFAGSGTTIIAAEQTGRRAFCLEIDPRYADVAIRRWQKLSKRDAILVDTGETFDELAGAAGQADPSANGGANE</sequence>
<name>A0A1E3WD20_9HYPH</name>
<dbReference type="InterPro" id="IPR001091">
    <property type="entry name" value="RM_Methyltransferase"/>
</dbReference>
<dbReference type="SUPFAM" id="SSF53335">
    <property type="entry name" value="S-adenosyl-L-methionine-dependent methyltransferases"/>
    <property type="match status" value="1"/>
</dbReference>
<dbReference type="GO" id="GO:0009007">
    <property type="term" value="F:site-specific DNA-methyltransferase (adenine-specific) activity"/>
    <property type="evidence" value="ECO:0007669"/>
    <property type="project" value="UniProtKB-EC"/>
</dbReference>
<organism evidence="6 7">
    <name type="scientific">Methyloceanibacter marginalis</name>
    <dbReference type="NCBI Taxonomy" id="1774971"/>
    <lineage>
        <taxon>Bacteria</taxon>
        <taxon>Pseudomonadati</taxon>
        <taxon>Pseudomonadota</taxon>
        <taxon>Alphaproteobacteria</taxon>
        <taxon>Hyphomicrobiales</taxon>
        <taxon>Hyphomicrobiaceae</taxon>
        <taxon>Methyloceanibacter</taxon>
    </lineage>
</organism>
<dbReference type="SUPFAM" id="SSF110849">
    <property type="entry name" value="ParB/Sulfiredoxin"/>
    <property type="match status" value="1"/>
</dbReference>
<dbReference type="Pfam" id="PF02195">
    <property type="entry name" value="ParB_N"/>
    <property type="match status" value="1"/>
</dbReference>
<evidence type="ECO:0000256" key="2">
    <source>
        <dbReference type="ARBA" id="ARBA00022679"/>
    </source>
</evidence>
<dbReference type="RefSeq" id="WP_069623104.1">
    <property type="nucleotide sequence ID" value="NZ_LPWD01000062.1"/>
</dbReference>
<dbReference type="PIRSF" id="PIRSF036758">
    <property type="entry name" value="Aden_M_ParB"/>
    <property type="match status" value="1"/>
</dbReference>
<comment type="catalytic activity">
    <reaction evidence="3">
        <text>a 2'-deoxyadenosine in DNA + S-adenosyl-L-methionine = an N(6)-methyl-2'-deoxyadenosine in DNA + S-adenosyl-L-homocysteine + H(+)</text>
        <dbReference type="Rhea" id="RHEA:15197"/>
        <dbReference type="Rhea" id="RHEA-COMP:12418"/>
        <dbReference type="Rhea" id="RHEA-COMP:12419"/>
        <dbReference type="ChEBI" id="CHEBI:15378"/>
        <dbReference type="ChEBI" id="CHEBI:57856"/>
        <dbReference type="ChEBI" id="CHEBI:59789"/>
        <dbReference type="ChEBI" id="CHEBI:90615"/>
        <dbReference type="ChEBI" id="CHEBI:90616"/>
        <dbReference type="EC" id="2.1.1.72"/>
    </reaction>
</comment>
<accession>A0A1E3WD20</accession>
<evidence type="ECO:0000259" key="5">
    <source>
        <dbReference type="SMART" id="SM00470"/>
    </source>
</evidence>
<dbReference type="AlphaFoldDB" id="A0A1E3WD20"/>
<gene>
    <name evidence="6" type="ORF">AUC71_08205</name>
</gene>
<keyword evidence="1 6" id="KW-0489">Methyltransferase</keyword>
<evidence type="ECO:0000313" key="6">
    <source>
        <dbReference type="EMBL" id="ODS03698.1"/>
    </source>
</evidence>
<evidence type="ECO:0000313" key="7">
    <source>
        <dbReference type="Proteomes" id="UP000095042"/>
    </source>
</evidence>
<dbReference type="EMBL" id="LPWD01000062">
    <property type="protein sequence ID" value="ODS03698.1"/>
    <property type="molecule type" value="Genomic_DNA"/>
</dbReference>
<dbReference type="Pfam" id="PF01555">
    <property type="entry name" value="N6_N4_Mtase"/>
    <property type="match status" value="1"/>
</dbReference>
<dbReference type="Gene3D" id="3.40.50.150">
    <property type="entry name" value="Vaccinia Virus protein VP39"/>
    <property type="match status" value="1"/>
</dbReference>
<dbReference type="GO" id="GO:0008170">
    <property type="term" value="F:N-methyltransferase activity"/>
    <property type="evidence" value="ECO:0007669"/>
    <property type="project" value="InterPro"/>
</dbReference>
<dbReference type="EC" id="2.1.1.-" evidence="4"/>
<dbReference type="CDD" id="cd16403">
    <property type="entry name" value="ParB_N_like_MT"/>
    <property type="match status" value="1"/>
</dbReference>
<reference evidence="6 7" key="1">
    <citation type="journal article" date="2016" name="Environ. Microbiol.">
        <title>New Methyloceanibacter diversity from North Sea sediments includes methanotroph containing solely the soluble methane monooxygenase.</title>
        <authorList>
            <person name="Vekeman B."/>
            <person name="Kerckhof F.M."/>
            <person name="Cremers G."/>
            <person name="de Vos P."/>
            <person name="Vandamme P."/>
            <person name="Boon N."/>
            <person name="Op den Camp H.J."/>
            <person name="Heylen K."/>
        </authorList>
    </citation>
    <scope>NUCLEOTIDE SEQUENCE [LARGE SCALE GENOMIC DNA]</scope>
    <source>
        <strain evidence="6 7">R-67177</strain>
    </source>
</reference>
<dbReference type="InterPro" id="IPR029063">
    <property type="entry name" value="SAM-dependent_MTases_sf"/>
</dbReference>
<keyword evidence="2" id="KW-0808">Transferase</keyword>
<feature type="domain" description="ParB-like N-terminal" evidence="5">
    <location>
        <begin position="3"/>
        <end position="89"/>
    </location>
</feature>
<dbReference type="InterPro" id="IPR036086">
    <property type="entry name" value="ParB/Sulfiredoxin_sf"/>
</dbReference>
<keyword evidence="7" id="KW-1185">Reference proteome</keyword>
<evidence type="ECO:0000256" key="3">
    <source>
        <dbReference type="ARBA" id="ARBA00047942"/>
    </source>
</evidence>
<dbReference type="Proteomes" id="UP000095042">
    <property type="component" value="Unassembled WGS sequence"/>
</dbReference>